<keyword evidence="2" id="KW-1185">Reference proteome</keyword>
<dbReference type="EMBL" id="JAASQV010000002">
    <property type="protein sequence ID" value="NIJ65547.1"/>
    <property type="molecule type" value="Genomic_DNA"/>
</dbReference>
<proteinExistence type="predicted"/>
<organism evidence="1 2">
    <name type="scientific">Sphingomonas leidyi</name>
    <dbReference type="NCBI Taxonomy" id="68569"/>
    <lineage>
        <taxon>Bacteria</taxon>
        <taxon>Pseudomonadati</taxon>
        <taxon>Pseudomonadota</taxon>
        <taxon>Alphaproteobacteria</taxon>
        <taxon>Sphingomonadales</taxon>
        <taxon>Sphingomonadaceae</taxon>
        <taxon>Sphingomonas</taxon>
    </lineage>
</organism>
<accession>A0A7X5ZVV6</accession>
<dbReference type="AlphaFoldDB" id="A0A7X5ZVV6"/>
<dbReference type="InterPro" id="IPR019198">
    <property type="entry name" value="Beta_propeller_containing"/>
</dbReference>
<dbReference type="RefSeq" id="WP_167299922.1">
    <property type="nucleotide sequence ID" value="NZ_JAASQV010000002.1"/>
</dbReference>
<comment type="caution">
    <text evidence="1">The sequence shown here is derived from an EMBL/GenBank/DDBJ whole genome shotgun (WGS) entry which is preliminary data.</text>
</comment>
<reference evidence="1 2" key="1">
    <citation type="submission" date="2020-03" db="EMBL/GenBank/DDBJ databases">
        <title>Genomic Encyclopedia of Type Strains, Phase IV (KMG-IV): sequencing the most valuable type-strain genomes for metagenomic binning, comparative biology and taxonomic classification.</title>
        <authorList>
            <person name="Goeker M."/>
        </authorList>
    </citation>
    <scope>NUCLEOTIDE SEQUENCE [LARGE SCALE GENOMIC DNA]</scope>
    <source>
        <strain evidence="1 2">DSM 4733</strain>
    </source>
</reference>
<evidence type="ECO:0000313" key="1">
    <source>
        <dbReference type="EMBL" id="NIJ65547.1"/>
    </source>
</evidence>
<dbReference type="Pfam" id="PF09826">
    <property type="entry name" value="Beta_propel"/>
    <property type="match status" value="1"/>
</dbReference>
<protein>
    <submittedName>
        <fullName evidence="1">Uncharacterized protein</fullName>
    </submittedName>
</protein>
<gene>
    <name evidence="1" type="ORF">FHR20_002509</name>
</gene>
<evidence type="ECO:0000313" key="2">
    <source>
        <dbReference type="Proteomes" id="UP000564677"/>
    </source>
</evidence>
<sequence length="619" mass="66692">MSALLGGCTAPAAPARQDTSAMRAFAGDKELAAFMRRIAARQRVAPPPSPVMYDMPAPAPVAAPAEAADAMVVTGMKAPGITNTQEADVDEGGIVKVAGDHLVILRRGRLFTVSLAGNGMTPVDHVDAFPPGTSGDAWYDEMLVHDDRVIVVGYSYERGGTEINRFRISPTGKLRYEDSYHLRSNDYYSASNYASRLIGAKLIFYTPLHIDARKPFEALPGLQRWSGKRDAPFSRTMPATRLYVPEPLRRAPSADMSTLHSVTQCDLAAPRMTCSATAVLGSSSRTFYVSGEAVYVWTDGVRAKGARSGSFVYRLPLDGSAPSAAQAWGGPVDQFSFSEDRTAKRLNVVVRADSAGDAMWRSERTEGATALLTLPIPGFGDGSRIVPASAYRALPVEKDSWNFHNRFVGKHLLYSAGDFNEHSGAKPVYAVPLNGGAIVRIPLPHGVDRIDIIGADAVAIGNDMKERLGFSAIELAGPVRLGDTYFLPAAHEGERRSQAFFFRPDDDSRDGASGMLGLPVTRDLGNSPAARFLGSGSAIAFLRRDARRFSPAGELVANAERARDDACKASCVDWYGNARPIFLGSRVFALMGYELVEGRVMGGLIGERARIDFSPHVGR</sequence>
<dbReference type="Proteomes" id="UP000564677">
    <property type="component" value="Unassembled WGS sequence"/>
</dbReference>
<name>A0A7X5ZVV6_9SPHN</name>